<evidence type="ECO:0000313" key="2">
    <source>
        <dbReference type="EMBL" id="AIC83409.1"/>
    </source>
</evidence>
<accession>A0A068BFD2</accession>
<feature type="region of interest" description="Disordered" evidence="1">
    <location>
        <begin position="1"/>
        <end position="77"/>
    </location>
</feature>
<reference evidence="2" key="1">
    <citation type="journal article" date="2014" name="Mitochondrion">
        <title>Comparative analysis of 11 Brassicales mitochondrial genomes and the mitochondrial transcriptome of Brassica oleracea.</title>
        <authorList>
            <person name="Grewe F."/>
            <person name="Edger P.P."/>
            <person name="Keren I."/>
            <person name="Sultan L."/>
            <person name="Pires J.C."/>
            <person name="Ostersetzer-Biran O."/>
            <person name="Mower J.P."/>
        </authorList>
    </citation>
    <scope>NUCLEOTIDE SEQUENCE</scope>
</reference>
<protein>
    <submittedName>
        <fullName evidence="2">Orf208</fullName>
    </submittedName>
</protein>
<name>A0A068BFD2_BATMA</name>
<gene>
    <name evidence="2" type="primary">orf208</name>
</gene>
<organism evidence="2">
    <name type="scientific">Batis maritima</name>
    <name type="common">Maritime saltwort</name>
    <dbReference type="NCBI Taxonomy" id="4436"/>
    <lineage>
        <taxon>Eukaryota</taxon>
        <taxon>Viridiplantae</taxon>
        <taxon>Streptophyta</taxon>
        <taxon>Embryophyta</taxon>
        <taxon>Tracheophyta</taxon>
        <taxon>Spermatophyta</taxon>
        <taxon>Magnoliopsida</taxon>
        <taxon>eudicotyledons</taxon>
        <taxon>Gunneridae</taxon>
        <taxon>Pentapetalae</taxon>
        <taxon>rosids</taxon>
        <taxon>malvids</taxon>
        <taxon>Brassicales</taxon>
        <taxon>Bataceae</taxon>
        <taxon>Batis</taxon>
    </lineage>
</organism>
<dbReference type="AlphaFoldDB" id="A0A068BFD2"/>
<sequence>MSSVMRTRATSKHTVAETASALIKKRKLEGKPTGEASEPLDETSHQSPIPENEAPATDSATPIPSLSPAKEAISSSSHQTQLVTETLSVPSPNLSFFFAEVASTIKRRWGVFSATGGNSLLPLGRTSVPRRSPGTLLLIPDEDASWEPLEWLQQTFPQLCLEDEPGLAEGENVTILNLFTESRTLLTELWKKQVSNLLTALFAALFAS</sequence>
<keyword evidence="2" id="KW-0496">Mitochondrion</keyword>
<dbReference type="RefSeq" id="YP_009045806.1">
    <property type="nucleotide sequence ID" value="NC_024429.1"/>
</dbReference>
<dbReference type="EMBL" id="KJ820684">
    <property type="protein sequence ID" value="AIC83409.1"/>
    <property type="molecule type" value="Genomic_DNA"/>
</dbReference>
<dbReference type="GeneID" id="19737022"/>
<evidence type="ECO:0000256" key="1">
    <source>
        <dbReference type="SAM" id="MobiDB-lite"/>
    </source>
</evidence>
<geneLocation type="mitochondrion" evidence="2"/>
<proteinExistence type="predicted"/>